<evidence type="ECO:0000256" key="3">
    <source>
        <dbReference type="SAM" id="Phobius"/>
    </source>
</evidence>
<sequence length="207" mass="23055">MRKQGTITRWEDDRGFGFISRDHGTDDLFVHISAFPRSSRRPEVGDTVFYEIGKNKEGKPQAVNASFTDEPESPRPIAGKRSHGAWPVLFALLFVGFLVAAALFNRLPWLVVGAYGVLSLVTFIVYGWDKAKAKMGKWRTPESTLHLMGLVGGWPGALAAQRLLRHKSSKQEFLLVFWGTVALNVLAVGYLVWSGNAVVVNQWIDQV</sequence>
<evidence type="ECO:0000256" key="1">
    <source>
        <dbReference type="ARBA" id="ARBA00022553"/>
    </source>
</evidence>
<dbReference type="GO" id="GO:0003730">
    <property type="term" value="F:mRNA 3'-UTR binding"/>
    <property type="evidence" value="ECO:0007669"/>
    <property type="project" value="TreeGrafter"/>
</dbReference>
<dbReference type="OrthoDB" id="1698854at2"/>
<dbReference type="EMBL" id="PUIA01000017">
    <property type="protein sequence ID" value="PQO36921.1"/>
    <property type="molecule type" value="Genomic_DNA"/>
</dbReference>
<accession>A0A2S8FXL8</accession>
<keyword evidence="3" id="KW-0472">Membrane</keyword>
<dbReference type="RefSeq" id="WP_105351372.1">
    <property type="nucleotide sequence ID" value="NZ_PUIA01000017.1"/>
</dbReference>
<protein>
    <submittedName>
        <fullName evidence="5">DUF1294 domain-containing protein</fullName>
    </submittedName>
</protein>
<organism evidence="5 6">
    <name type="scientific">Blastopirellula marina</name>
    <dbReference type="NCBI Taxonomy" id="124"/>
    <lineage>
        <taxon>Bacteria</taxon>
        <taxon>Pseudomonadati</taxon>
        <taxon>Planctomycetota</taxon>
        <taxon>Planctomycetia</taxon>
        <taxon>Pirellulales</taxon>
        <taxon>Pirellulaceae</taxon>
        <taxon>Blastopirellula</taxon>
    </lineage>
</organism>
<dbReference type="SMART" id="SM00357">
    <property type="entry name" value="CSP"/>
    <property type="match status" value="1"/>
</dbReference>
<feature type="transmembrane region" description="Helical" evidence="3">
    <location>
        <begin position="173"/>
        <end position="193"/>
    </location>
</feature>
<keyword evidence="3" id="KW-0812">Transmembrane</keyword>
<dbReference type="InterPro" id="IPR012340">
    <property type="entry name" value="NA-bd_OB-fold"/>
</dbReference>
<reference evidence="5 6" key="1">
    <citation type="submission" date="2018-02" db="EMBL/GenBank/DDBJ databases">
        <title>Comparative genomes isolates from brazilian mangrove.</title>
        <authorList>
            <person name="Araujo J.E."/>
            <person name="Taketani R.G."/>
            <person name="Silva M.C.P."/>
            <person name="Loureco M.V."/>
            <person name="Andreote F.D."/>
        </authorList>
    </citation>
    <scope>NUCLEOTIDE SEQUENCE [LARGE SCALE GENOMIC DNA]</scope>
    <source>
        <strain evidence="5 6">HEX-2 MGV</strain>
    </source>
</reference>
<dbReference type="PROSITE" id="PS51857">
    <property type="entry name" value="CSD_2"/>
    <property type="match status" value="1"/>
</dbReference>
<dbReference type="InterPro" id="IPR002059">
    <property type="entry name" value="CSP_DNA-bd"/>
</dbReference>
<dbReference type="Proteomes" id="UP000240009">
    <property type="component" value="Unassembled WGS sequence"/>
</dbReference>
<dbReference type="SUPFAM" id="SSF50249">
    <property type="entry name" value="Nucleic acid-binding proteins"/>
    <property type="match status" value="1"/>
</dbReference>
<dbReference type="InterPro" id="IPR019844">
    <property type="entry name" value="CSD_CS"/>
</dbReference>
<dbReference type="InterPro" id="IPR010718">
    <property type="entry name" value="DUF1294"/>
</dbReference>
<comment type="subcellular location">
    <subcellularLocation>
        <location evidence="2">Cytoplasm</location>
    </subcellularLocation>
</comment>
<dbReference type="Pfam" id="PF06961">
    <property type="entry name" value="DUF1294"/>
    <property type="match status" value="1"/>
</dbReference>
<dbReference type="Pfam" id="PF00313">
    <property type="entry name" value="CSD"/>
    <property type="match status" value="1"/>
</dbReference>
<keyword evidence="3" id="KW-1133">Transmembrane helix</keyword>
<keyword evidence="1" id="KW-0597">Phosphoprotein</keyword>
<name>A0A2S8FXL8_9BACT</name>
<feature type="transmembrane region" description="Helical" evidence="3">
    <location>
        <begin position="84"/>
        <end position="103"/>
    </location>
</feature>
<dbReference type="AlphaFoldDB" id="A0A2S8FXL8"/>
<comment type="caution">
    <text evidence="5">The sequence shown here is derived from an EMBL/GenBank/DDBJ whole genome shotgun (WGS) entry which is preliminary data.</text>
</comment>
<evidence type="ECO:0000256" key="2">
    <source>
        <dbReference type="RuleBase" id="RU000408"/>
    </source>
</evidence>
<dbReference type="GO" id="GO:0043488">
    <property type="term" value="P:regulation of mRNA stability"/>
    <property type="evidence" value="ECO:0007669"/>
    <property type="project" value="TreeGrafter"/>
</dbReference>
<feature type="transmembrane region" description="Helical" evidence="3">
    <location>
        <begin position="109"/>
        <end position="128"/>
    </location>
</feature>
<evidence type="ECO:0000259" key="4">
    <source>
        <dbReference type="PROSITE" id="PS51857"/>
    </source>
</evidence>
<evidence type="ECO:0000313" key="6">
    <source>
        <dbReference type="Proteomes" id="UP000240009"/>
    </source>
</evidence>
<dbReference type="InterPro" id="IPR011129">
    <property type="entry name" value="CSD"/>
</dbReference>
<dbReference type="PANTHER" id="PTHR12962">
    <property type="entry name" value="CALCIUM-REGULATED HEAT STABLE PROTEIN CRHSP-24-RELATED"/>
    <property type="match status" value="1"/>
</dbReference>
<dbReference type="GO" id="GO:0005829">
    <property type="term" value="C:cytosol"/>
    <property type="evidence" value="ECO:0007669"/>
    <property type="project" value="UniProtKB-ARBA"/>
</dbReference>
<dbReference type="PROSITE" id="PS00352">
    <property type="entry name" value="CSD_1"/>
    <property type="match status" value="1"/>
</dbReference>
<feature type="domain" description="CSD" evidence="4">
    <location>
        <begin position="2"/>
        <end position="67"/>
    </location>
</feature>
<evidence type="ECO:0000313" key="5">
    <source>
        <dbReference type="EMBL" id="PQO36921.1"/>
    </source>
</evidence>
<dbReference type="PANTHER" id="PTHR12962:SF1">
    <property type="entry name" value="COLD SHOCK DOMAIN-CONTAINING PROTEIN CG9705"/>
    <property type="match status" value="1"/>
</dbReference>
<dbReference type="InterPro" id="IPR052069">
    <property type="entry name" value="Ca-reg_mRNA-binding_domain"/>
</dbReference>
<proteinExistence type="predicted"/>
<dbReference type="Gene3D" id="2.40.50.140">
    <property type="entry name" value="Nucleic acid-binding proteins"/>
    <property type="match status" value="1"/>
</dbReference>
<gene>
    <name evidence="5" type="ORF">C5Y96_07095</name>
</gene>
<dbReference type="CDD" id="cd04458">
    <property type="entry name" value="CSP_CDS"/>
    <property type="match status" value="1"/>
</dbReference>